<keyword evidence="1" id="KW-0997">Cell inner membrane</keyword>
<name>A0A1W9HRD0_9HYPH</name>
<protein>
    <submittedName>
        <fullName evidence="4">C4-dicarboxylate ABC transporter permease</fullName>
    </submittedName>
</protein>
<feature type="transmembrane region" description="Helical" evidence="2">
    <location>
        <begin position="438"/>
        <end position="455"/>
    </location>
</feature>
<feature type="transmembrane region" description="Helical" evidence="2">
    <location>
        <begin position="685"/>
        <end position="711"/>
    </location>
</feature>
<feature type="transmembrane region" description="Helical" evidence="2">
    <location>
        <begin position="323"/>
        <end position="347"/>
    </location>
</feature>
<feature type="transmembrane region" description="Helical" evidence="2">
    <location>
        <begin position="157"/>
        <end position="180"/>
    </location>
</feature>
<feature type="transmembrane region" description="Helical" evidence="2">
    <location>
        <begin position="622"/>
        <end position="642"/>
    </location>
</feature>
<comment type="subcellular location">
    <subcellularLocation>
        <location evidence="1">Cell inner membrane</location>
        <topology evidence="1">Multi-pass membrane protein</topology>
    </subcellularLocation>
</comment>
<proteinExistence type="predicted"/>
<feature type="transmembrane region" description="Helical" evidence="2">
    <location>
        <begin position="35"/>
        <end position="53"/>
    </location>
</feature>
<dbReference type="Pfam" id="PF06808">
    <property type="entry name" value="DctM"/>
    <property type="match status" value="1"/>
</dbReference>
<dbReference type="NCBIfam" id="TIGR02123">
    <property type="entry name" value="TRAP_fused"/>
    <property type="match status" value="1"/>
</dbReference>
<gene>
    <name evidence="4" type="ORF">A4S15_13655</name>
</gene>
<evidence type="ECO:0000313" key="4">
    <source>
        <dbReference type="EMBL" id="OQW50008.1"/>
    </source>
</evidence>
<feature type="transmembrane region" description="Helical" evidence="2">
    <location>
        <begin position="379"/>
        <end position="407"/>
    </location>
</feature>
<dbReference type="GO" id="GO:0022857">
    <property type="term" value="F:transmembrane transporter activity"/>
    <property type="evidence" value="ECO:0007669"/>
    <property type="project" value="UniProtKB-UniRule"/>
</dbReference>
<comment type="caution">
    <text evidence="4">The sequence shown here is derived from an EMBL/GenBank/DDBJ whole genome shotgun (WGS) entry which is preliminary data.</text>
</comment>
<feature type="transmembrane region" description="Helical" evidence="2">
    <location>
        <begin position="503"/>
        <end position="525"/>
    </location>
</feature>
<dbReference type="PANTHER" id="PTHR43849">
    <property type="entry name" value="BLL3936 PROTEIN"/>
    <property type="match status" value="1"/>
</dbReference>
<feature type="transmembrane region" description="Helical" evidence="2">
    <location>
        <begin position="476"/>
        <end position="497"/>
    </location>
</feature>
<dbReference type="RefSeq" id="WP_376803873.1">
    <property type="nucleotide sequence ID" value="NZ_JAKFWN010000007.1"/>
</dbReference>
<keyword evidence="1" id="KW-1003">Cell membrane</keyword>
<feature type="transmembrane region" description="Helical" evidence="2">
    <location>
        <begin position="65"/>
        <end position="81"/>
    </location>
</feature>
<feature type="transmembrane region" description="Helical" evidence="2">
    <location>
        <begin position="581"/>
        <end position="602"/>
    </location>
</feature>
<feature type="transmembrane region" description="Helical" evidence="2">
    <location>
        <begin position="228"/>
        <end position="245"/>
    </location>
</feature>
<evidence type="ECO:0000256" key="2">
    <source>
        <dbReference type="SAM" id="Phobius"/>
    </source>
</evidence>
<keyword evidence="2" id="KW-0812">Transmembrane</keyword>
<feature type="domain" description="TRAP C4-dicarboxylate transport system permease DctM subunit" evidence="3">
    <location>
        <begin position="143"/>
        <end position="642"/>
    </location>
</feature>
<dbReference type="EMBL" id="LWDL01000028">
    <property type="protein sequence ID" value="OQW50008.1"/>
    <property type="molecule type" value="Genomic_DNA"/>
</dbReference>
<evidence type="ECO:0000259" key="3">
    <source>
        <dbReference type="Pfam" id="PF06808"/>
    </source>
</evidence>
<dbReference type="AlphaFoldDB" id="A0A1W9HRD0"/>
<keyword evidence="1" id="KW-0813">Transport</keyword>
<dbReference type="STRING" id="1827387.A4S15_13655"/>
<feature type="transmembrane region" description="Helical" evidence="2">
    <location>
        <begin position="251"/>
        <end position="277"/>
    </location>
</feature>
<feature type="transmembrane region" description="Helical" evidence="2">
    <location>
        <begin position="555"/>
        <end position="574"/>
    </location>
</feature>
<keyword evidence="2" id="KW-0472">Membrane</keyword>
<feature type="transmembrane region" description="Helical" evidence="2">
    <location>
        <begin position="200"/>
        <end position="221"/>
    </location>
</feature>
<dbReference type="Proteomes" id="UP000192872">
    <property type="component" value="Unassembled WGS sequence"/>
</dbReference>
<evidence type="ECO:0000256" key="1">
    <source>
        <dbReference type="RuleBase" id="RU369079"/>
    </source>
</evidence>
<evidence type="ECO:0000313" key="5">
    <source>
        <dbReference type="Proteomes" id="UP000192872"/>
    </source>
</evidence>
<dbReference type="GO" id="GO:0005886">
    <property type="term" value="C:plasma membrane"/>
    <property type="evidence" value="ECO:0007669"/>
    <property type="project" value="UniProtKB-SubCell"/>
</dbReference>
<feature type="transmembrane region" description="Helical" evidence="2">
    <location>
        <begin position="414"/>
        <end position="432"/>
    </location>
</feature>
<dbReference type="PANTHER" id="PTHR43849:SF2">
    <property type="entry name" value="BLL3936 PROTEIN"/>
    <property type="match status" value="1"/>
</dbReference>
<comment type="function">
    <text evidence="1">Part of the tripartite ATP-independent periplasmic (TRAP) transport system.</text>
</comment>
<feature type="transmembrane region" description="Helical" evidence="2">
    <location>
        <begin position="102"/>
        <end position="122"/>
    </location>
</feature>
<dbReference type="InterPro" id="IPR011853">
    <property type="entry name" value="TRAP_DctM-Dct_fused"/>
</dbReference>
<sequence length="725" mass="76287">MNTSFSAPPSDAEIRKLEEDLDPEISFRPLPDRTGLLVGALLFVLSCFHYYTAGFGLLREVTHRGLHLAFVSGLIFLVFAARSGKSKAPGAATWLRPGSIPLYDWVLAAAAVVSSLYVPYIFEDLAARVGNPQPIDIVMGTLTIIVLIEATRRSIGWGLPLIALGSMAYALLGPWIPGIFLHPGTSWGNLVNHLYLTSQGIYGVALGVVATYVFHFVLFGVLATKVGLGRLFLGIAASLAGRFAGGPAKVSIFGSALFGMISGSSVANTVTVGSLTIPMMIRLGYQRHFAAAVEATAATGGQITPPIMGAAAFLMVEFLNLPYATIAIAAIVPAAMHFFGVLMQVHFEAKRTGMRGLRDDEIPALGKTLREDWPTIAPLAVLILILFSGYTPYLAAFWGITGCLLLGLSRDRRLTALCYAAAIGIAALSGVLRYPVVNLSFVFFSALSMGLGVLTREDGRAALAAMVDAFIVGAKYAIAVGAAAATVGIIVGVVTLTGVGFKISWIVTSMADQAAVGLNTFLPWLPFSEKSLTLFFTLVLTAIVCILLGCGVPTTATYIIMVTVAAPALGLLGVENLVAHFFVFYYGVLADITPPVAIAAYAGASMAGADPFKAGNTAFRLALGKVLVPFVFVFSPSILIMAKGFTIGGFVAALLCTMSSITLLSTAFAGYFLTDMKTWERWLVAIAALPLLSVSASGAVLGAALAAPVIISQLAQRLHRPRETG</sequence>
<organism evidence="4 5">
    <name type="scientific">Candidatus Raskinella chloraquaticus</name>
    <dbReference type="NCBI Taxonomy" id="1951219"/>
    <lineage>
        <taxon>Bacteria</taxon>
        <taxon>Pseudomonadati</taxon>
        <taxon>Pseudomonadota</taxon>
        <taxon>Alphaproteobacteria</taxon>
        <taxon>Hyphomicrobiales</taxon>
        <taxon>Phreatobacteraceae</taxon>
        <taxon>Candidatus Raskinella</taxon>
    </lineage>
</organism>
<feature type="transmembrane region" description="Helical" evidence="2">
    <location>
        <begin position="649"/>
        <end position="673"/>
    </location>
</feature>
<keyword evidence="2" id="KW-1133">Transmembrane helix</keyword>
<feature type="transmembrane region" description="Helical" evidence="2">
    <location>
        <begin position="532"/>
        <end position="549"/>
    </location>
</feature>
<dbReference type="InterPro" id="IPR010656">
    <property type="entry name" value="DctM"/>
</dbReference>
<accession>A0A1W9HRD0</accession>
<reference evidence="4 5" key="1">
    <citation type="journal article" date="2017" name="Water Res.">
        <title>Comammox in drinking water systems.</title>
        <authorList>
            <person name="Wang Y."/>
            <person name="Ma L."/>
            <person name="Mao Y."/>
            <person name="Jiang X."/>
            <person name="Xia Y."/>
            <person name="Yu K."/>
            <person name="Li B."/>
            <person name="Zhang T."/>
        </authorList>
    </citation>
    <scope>NUCLEOTIDE SEQUENCE [LARGE SCALE GENOMIC DNA]</scope>
    <source>
        <strain evidence="4">SG_bin8</strain>
    </source>
</reference>